<comment type="caution">
    <text evidence="2">The sequence shown here is derived from an EMBL/GenBank/DDBJ whole genome shotgun (WGS) entry which is preliminary data.</text>
</comment>
<dbReference type="Pfam" id="PF04483">
    <property type="entry name" value="DUF565"/>
    <property type="match status" value="1"/>
</dbReference>
<reference evidence="2 3" key="1">
    <citation type="submission" date="2024-01" db="EMBL/GenBank/DDBJ databases">
        <title>The genomes of 5 underutilized Papilionoideae crops provide insights into root nodulation and disease resistanc.</title>
        <authorList>
            <person name="Jiang F."/>
        </authorList>
    </citation>
    <scope>NUCLEOTIDE SEQUENCE [LARGE SCALE GENOMIC DNA]</scope>
    <source>
        <strain evidence="2">DUOXIRENSHENG_FW03</strain>
        <tissue evidence="2">Leaves</tissue>
    </source>
</reference>
<name>A0AAN9XAZ2_PSOTE</name>
<dbReference type="EMBL" id="JAYMYS010000007">
    <property type="protein sequence ID" value="KAK7387210.1"/>
    <property type="molecule type" value="Genomic_DNA"/>
</dbReference>
<sequence>MDWCVGLCHVHALKHIRLSSVFEIENLQHAGSSSACSMVKRLDGFKNSTTNSSLFKGLNLSAFTTDSLLLLSSQTRCLDVIDVVLVAGDSSLSRVISDHGGIALWMVFVYPLPSTTSLGLGSQPREASSVFHSLTKESILRHKLPIARNCCGREGTQAQNKKPKAQLDSVSPSCFSSHSWDCLCCSCSPIRQLQHISQFLEMHQESVLSGVSVTLLLVDRRLMAHSTSLISLGFSFGQLPRTKVSISRRVVTRSLTGLRIRAVQENGGPRRLVDIIRLVPEFSRNYFRSPSRRTLFGGISLLGGFYVAQTISLSFGALGVNDVIAAVLCVLLTEYVTKFYYSRPKVTFPVALLNNFKMGFTYGLFIDAFKLAS</sequence>
<dbReference type="Proteomes" id="UP001386955">
    <property type="component" value="Unassembled WGS sequence"/>
</dbReference>
<evidence type="ECO:0000313" key="2">
    <source>
        <dbReference type="EMBL" id="KAK7387210.1"/>
    </source>
</evidence>
<evidence type="ECO:0000256" key="1">
    <source>
        <dbReference type="ARBA" id="ARBA00009846"/>
    </source>
</evidence>
<dbReference type="PANTHER" id="PTHR33787">
    <property type="match status" value="1"/>
</dbReference>
<proteinExistence type="inferred from homology"/>
<dbReference type="PANTHER" id="PTHR33787:SF5">
    <property type="entry name" value="YCF20-LIKE PROTEIN"/>
    <property type="match status" value="1"/>
</dbReference>
<dbReference type="InterPro" id="IPR007572">
    <property type="entry name" value="Uncharacterised_Ycf20"/>
</dbReference>
<comment type="similarity">
    <text evidence="1">Belongs to the ycf20 family.</text>
</comment>
<protein>
    <recommendedName>
        <fullName evidence="4">Ycf20-like protein</fullName>
    </recommendedName>
</protein>
<evidence type="ECO:0000313" key="3">
    <source>
        <dbReference type="Proteomes" id="UP001386955"/>
    </source>
</evidence>
<evidence type="ECO:0008006" key="4">
    <source>
        <dbReference type="Google" id="ProtNLM"/>
    </source>
</evidence>
<accession>A0AAN9XAZ2</accession>
<keyword evidence="3" id="KW-1185">Reference proteome</keyword>
<gene>
    <name evidence="2" type="ORF">VNO78_27805</name>
</gene>
<organism evidence="2 3">
    <name type="scientific">Psophocarpus tetragonolobus</name>
    <name type="common">Winged bean</name>
    <name type="synonym">Dolichos tetragonolobus</name>
    <dbReference type="NCBI Taxonomy" id="3891"/>
    <lineage>
        <taxon>Eukaryota</taxon>
        <taxon>Viridiplantae</taxon>
        <taxon>Streptophyta</taxon>
        <taxon>Embryophyta</taxon>
        <taxon>Tracheophyta</taxon>
        <taxon>Spermatophyta</taxon>
        <taxon>Magnoliopsida</taxon>
        <taxon>eudicotyledons</taxon>
        <taxon>Gunneridae</taxon>
        <taxon>Pentapetalae</taxon>
        <taxon>rosids</taxon>
        <taxon>fabids</taxon>
        <taxon>Fabales</taxon>
        <taxon>Fabaceae</taxon>
        <taxon>Papilionoideae</taxon>
        <taxon>50 kb inversion clade</taxon>
        <taxon>NPAAA clade</taxon>
        <taxon>indigoferoid/millettioid clade</taxon>
        <taxon>Phaseoleae</taxon>
        <taxon>Psophocarpus</taxon>
    </lineage>
</organism>
<dbReference type="AlphaFoldDB" id="A0AAN9XAZ2"/>